<dbReference type="PANTHER" id="PTHR21301">
    <property type="entry name" value="REVERSE TRANSCRIPTASE"/>
    <property type="match status" value="1"/>
</dbReference>
<organism evidence="1">
    <name type="scientific">Trichuris suis</name>
    <name type="common">pig whipworm</name>
    <dbReference type="NCBI Taxonomy" id="68888"/>
    <lineage>
        <taxon>Eukaryota</taxon>
        <taxon>Metazoa</taxon>
        <taxon>Ecdysozoa</taxon>
        <taxon>Nematoda</taxon>
        <taxon>Enoplea</taxon>
        <taxon>Dorylaimia</taxon>
        <taxon>Trichinellida</taxon>
        <taxon>Trichuridae</taxon>
        <taxon>Trichuris</taxon>
    </lineage>
</organism>
<evidence type="ECO:0008006" key="2">
    <source>
        <dbReference type="Google" id="ProtNLM"/>
    </source>
</evidence>
<dbReference type="AlphaFoldDB" id="A0A085MT89"/>
<name>A0A085MT89_9BILA</name>
<dbReference type="Proteomes" id="UP000030758">
    <property type="component" value="Unassembled WGS sequence"/>
</dbReference>
<accession>A0A085MT89</accession>
<gene>
    <name evidence="1" type="ORF">M514_27392</name>
</gene>
<reference evidence="1" key="1">
    <citation type="journal article" date="2014" name="Nat. Genet.">
        <title>Genome and transcriptome of the porcine whipworm Trichuris suis.</title>
        <authorList>
            <person name="Jex A.R."/>
            <person name="Nejsum P."/>
            <person name="Schwarz E.M."/>
            <person name="Hu L."/>
            <person name="Young N.D."/>
            <person name="Hall R.S."/>
            <person name="Korhonen P.K."/>
            <person name="Liao S."/>
            <person name="Thamsborg S."/>
            <person name="Xia J."/>
            <person name="Xu P."/>
            <person name="Wang S."/>
            <person name="Scheerlinck J.P."/>
            <person name="Hofmann A."/>
            <person name="Sternberg P.W."/>
            <person name="Wang J."/>
            <person name="Gasser R.B."/>
        </authorList>
    </citation>
    <scope>NUCLEOTIDE SEQUENCE [LARGE SCALE GENOMIC DNA]</scope>
    <source>
        <strain evidence="1">DCEP-RM93F</strain>
    </source>
</reference>
<evidence type="ECO:0000313" key="1">
    <source>
        <dbReference type="EMBL" id="KFD60435.1"/>
    </source>
</evidence>
<dbReference type="EMBL" id="KL367668">
    <property type="protein sequence ID" value="KFD60435.1"/>
    <property type="molecule type" value="Genomic_DNA"/>
</dbReference>
<dbReference type="PANTHER" id="PTHR21301:SF11">
    <property type="entry name" value="GIY-YIG DOMAIN-CONTAINING PROTEIN"/>
    <property type="match status" value="1"/>
</dbReference>
<sequence>MSLTKTEPRKAAEIKGIISSSLLQLNRYEKPNLNRLERDVIKNLRTKKDLVITKADKRNVVVLLDKPHYVDKMLSLLNSATYMPIQSDPTPQTRTELRGLLQIFAEQSKEDTISSIRNRLYYVSNSVCPELYGLPKVHKPGVPLRPVVCSVNRVTSHLCTYLKSIIQPLTGGRSSHVTNHRDFCAALKSIQISKTDFMSDPTPQTRTELRGLLQIFAEQSKEDTISSIRNRLYYLSNSACPELYGLLKIHKPGVPLRPVVCSVKSVTSQLCTYLKGIIQPLTGGRSSHVSNHKDFCVALKSIQISKTDFMGSFFRQNNGAPMGSPLSPVLAELFMEHLEETAFEGTDNPWPPVCLSQACQTGGPHKEY</sequence>
<proteinExistence type="predicted"/>
<protein>
    <recommendedName>
        <fullName evidence="2">Reverse transcriptase domain-containing protein</fullName>
    </recommendedName>
</protein>